<evidence type="ECO:0000313" key="1">
    <source>
        <dbReference type="EMBL" id="MED6277075.1"/>
    </source>
</evidence>
<sequence>MLVPYSNSTMPMTNISKLTLSHNRQMLNVQKYKTEQQTKNRTLSLCSAFLLPALSFAPSRFHSTMNRRCRKCCLLSDNFLHLHDSLDFILSTPLILKKGNL</sequence>
<keyword evidence="2" id="KW-1185">Reference proteome</keyword>
<comment type="caution">
    <text evidence="1">The sequence shown here is derived from an EMBL/GenBank/DDBJ whole genome shotgun (WGS) entry which is preliminary data.</text>
</comment>
<dbReference type="Proteomes" id="UP001352852">
    <property type="component" value="Unassembled WGS sequence"/>
</dbReference>
<name>A0ABU7DRM9_9TELE</name>
<protein>
    <submittedName>
        <fullName evidence="1">Uncharacterized protein</fullName>
    </submittedName>
</protein>
<organism evidence="1 2">
    <name type="scientific">Characodon lateralis</name>
    <dbReference type="NCBI Taxonomy" id="208331"/>
    <lineage>
        <taxon>Eukaryota</taxon>
        <taxon>Metazoa</taxon>
        <taxon>Chordata</taxon>
        <taxon>Craniata</taxon>
        <taxon>Vertebrata</taxon>
        <taxon>Euteleostomi</taxon>
        <taxon>Actinopterygii</taxon>
        <taxon>Neopterygii</taxon>
        <taxon>Teleostei</taxon>
        <taxon>Neoteleostei</taxon>
        <taxon>Acanthomorphata</taxon>
        <taxon>Ovalentaria</taxon>
        <taxon>Atherinomorphae</taxon>
        <taxon>Cyprinodontiformes</taxon>
        <taxon>Goodeidae</taxon>
        <taxon>Characodon</taxon>
    </lineage>
</organism>
<dbReference type="EMBL" id="JAHUTJ010033371">
    <property type="protein sequence ID" value="MED6277075.1"/>
    <property type="molecule type" value="Genomic_DNA"/>
</dbReference>
<evidence type="ECO:0000313" key="2">
    <source>
        <dbReference type="Proteomes" id="UP001352852"/>
    </source>
</evidence>
<accession>A0ABU7DRM9</accession>
<gene>
    <name evidence="1" type="ORF">CHARACLAT_009515</name>
</gene>
<proteinExistence type="predicted"/>
<reference evidence="1 2" key="1">
    <citation type="submission" date="2021-06" db="EMBL/GenBank/DDBJ databases">
        <authorList>
            <person name="Palmer J.M."/>
        </authorList>
    </citation>
    <scope>NUCLEOTIDE SEQUENCE [LARGE SCALE GENOMIC DNA]</scope>
    <source>
        <strain evidence="1 2">CL_MEX2019</strain>
        <tissue evidence="1">Muscle</tissue>
    </source>
</reference>